<gene>
    <name evidence="1" type="ORF">JFY71_01620</name>
</gene>
<proteinExistence type="predicted"/>
<evidence type="ECO:0000313" key="2">
    <source>
        <dbReference type="Proteomes" id="UP000595814"/>
    </source>
</evidence>
<keyword evidence="1" id="KW-0012">Acyltransferase</keyword>
<name>A0AC61MUK8_9FIRM</name>
<sequence>MIKIFDTTLRDGEQSPGCSMNLNEKLQMARQLERLNVDIIEAGFAISSKGDFESVKRIAQTVEKPIVASLARALEKDIDAAWRAVKDANNPRIHTFLATSPIHLEYKLKMTEEQAIERAVQAVRHAKKYCHDVEFSAEDATRTSVEFLAKIFEAVIDAGATVINIPDTVGYADPFEYYEFIKAIKENTRGMEKVDISVHCHNDLGLAVANSLAAIKAGATQVECTVNGIGERAGNAAMEEVVMNLKVRQDVYKVDTNIVTTEIMRSSNLLQNITGAKVQANKAIVGVNAFAHESGIHQHGVLANKETYEIMTPESIGLSKNNMVLGKHSGKHALKDRLEDLGYRVSDEELNNIFDRFKTLADEKKTVYDQDLEALILRDMSNMISKYELVDYSTATSEGKESKTIIKIKQDDEEIEIVGSGKGPIDAAFDALGKIFGSEIKLEDFSIYSVTKGKDALGETSLKLSKGDRVFTGKGISNDIIKSSILAYVNAMNHVEYFTERINAQGEGI</sequence>
<dbReference type="EMBL" id="CP066744">
    <property type="protein sequence ID" value="QQK08265.1"/>
    <property type="molecule type" value="Genomic_DNA"/>
</dbReference>
<dbReference type="EC" id="2.3.3.13" evidence="1"/>
<dbReference type="Proteomes" id="UP000595814">
    <property type="component" value="Chromosome"/>
</dbReference>
<keyword evidence="2" id="KW-1185">Reference proteome</keyword>
<accession>A0AC61MUK8</accession>
<evidence type="ECO:0000313" key="1">
    <source>
        <dbReference type="EMBL" id="QQK08265.1"/>
    </source>
</evidence>
<organism evidence="1 2">
    <name type="scientific">Miniphocaeibacter halophilus</name>
    <dbReference type="NCBI Taxonomy" id="2931922"/>
    <lineage>
        <taxon>Bacteria</taxon>
        <taxon>Bacillati</taxon>
        <taxon>Bacillota</taxon>
        <taxon>Tissierellia</taxon>
        <taxon>Tissierellales</taxon>
        <taxon>Peptoniphilaceae</taxon>
        <taxon>Miniphocaeibacter</taxon>
    </lineage>
</organism>
<keyword evidence="1" id="KW-0808">Transferase</keyword>
<protein>
    <submittedName>
        <fullName evidence="1">2-isopropylmalate synthase</fullName>
        <ecNumber evidence="1">2.3.3.13</ecNumber>
    </submittedName>
</protein>
<reference evidence="1 2" key="1">
    <citation type="journal article" date="2022" name="Int. J. Syst. Evol. Microbiol.">
        <title>Miniphocaeibacter halophilus sp. nov., an ammonium-tolerant acetate-producing bacterium isolated from a biogas system.</title>
        <authorList>
            <person name="Schnurer A."/>
            <person name="Singh A."/>
            <person name="Bi S."/>
            <person name="Qiao W."/>
            <person name="Westerholm M."/>
        </authorList>
    </citation>
    <scope>NUCLEOTIDE SEQUENCE [LARGE SCALE GENOMIC DNA]</scope>
    <source>
        <strain evidence="1 2">AMB_01</strain>
    </source>
</reference>